<feature type="region of interest" description="Disordered" evidence="1">
    <location>
        <begin position="1"/>
        <end position="20"/>
    </location>
</feature>
<proteinExistence type="predicted"/>
<organism evidence="3 4">
    <name type="scientific">Trebonia kvetii</name>
    <dbReference type="NCBI Taxonomy" id="2480626"/>
    <lineage>
        <taxon>Bacteria</taxon>
        <taxon>Bacillati</taxon>
        <taxon>Actinomycetota</taxon>
        <taxon>Actinomycetes</taxon>
        <taxon>Streptosporangiales</taxon>
        <taxon>Treboniaceae</taxon>
        <taxon>Trebonia</taxon>
    </lineage>
</organism>
<protein>
    <submittedName>
        <fullName evidence="3">DUF397 domain-containing protein</fullName>
    </submittedName>
</protein>
<dbReference type="RefSeq" id="WP_145856798.1">
    <property type="nucleotide sequence ID" value="NZ_RPFW01000005.1"/>
</dbReference>
<dbReference type="Pfam" id="PF04149">
    <property type="entry name" value="DUF397"/>
    <property type="match status" value="1"/>
</dbReference>
<evidence type="ECO:0000313" key="4">
    <source>
        <dbReference type="Proteomes" id="UP000460272"/>
    </source>
</evidence>
<accession>A0A6P2BV43</accession>
<sequence>MVSTPEPGNPAGTDASGPSWVKSSLSFANGNCVEVANLPDGEVGVRNSRNSAGPVLRFTPDEWHAFLAGVRNGEFDSSGRSRRTACCLPVIRGAGVRGNGG</sequence>
<evidence type="ECO:0000313" key="3">
    <source>
        <dbReference type="EMBL" id="TVZ02106.1"/>
    </source>
</evidence>
<dbReference type="EMBL" id="RPFW01000005">
    <property type="protein sequence ID" value="TVZ02106.1"/>
    <property type="molecule type" value="Genomic_DNA"/>
</dbReference>
<dbReference type="InterPro" id="IPR007278">
    <property type="entry name" value="DUF397"/>
</dbReference>
<reference evidence="3 4" key="1">
    <citation type="submission" date="2018-11" db="EMBL/GenBank/DDBJ databases">
        <title>Trebonia kvetii gen.nov., sp.nov., a novel acidophilic actinobacterium, and proposal of the new actinobacterial family Treboniaceae fam. nov.</title>
        <authorList>
            <person name="Rapoport D."/>
            <person name="Sagova-Mareckova M."/>
            <person name="Sedlacek I."/>
            <person name="Provaznik J."/>
            <person name="Kralova S."/>
            <person name="Pavlinic D."/>
            <person name="Benes V."/>
            <person name="Kopecky J."/>
        </authorList>
    </citation>
    <scope>NUCLEOTIDE SEQUENCE [LARGE SCALE GENOMIC DNA]</scope>
    <source>
        <strain evidence="3 4">15Tr583</strain>
    </source>
</reference>
<dbReference type="AlphaFoldDB" id="A0A6P2BV43"/>
<feature type="domain" description="DUF397" evidence="2">
    <location>
        <begin position="19"/>
        <end position="71"/>
    </location>
</feature>
<keyword evidence="4" id="KW-1185">Reference proteome</keyword>
<evidence type="ECO:0000259" key="2">
    <source>
        <dbReference type="Pfam" id="PF04149"/>
    </source>
</evidence>
<gene>
    <name evidence="3" type="ORF">EAS64_25025</name>
</gene>
<dbReference type="OrthoDB" id="4299240at2"/>
<name>A0A6P2BV43_9ACTN</name>
<comment type="caution">
    <text evidence="3">The sequence shown here is derived from an EMBL/GenBank/DDBJ whole genome shotgun (WGS) entry which is preliminary data.</text>
</comment>
<dbReference type="Proteomes" id="UP000460272">
    <property type="component" value="Unassembled WGS sequence"/>
</dbReference>
<evidence type="ECO:0000256" key="1">
    <source>
        <dbReference type="SAM" id="MobiDB-lite"/>
    </source>
</evidence>